<sequence>MLPCLWSQQNNSQQSCKKFKKI</sequence>
<accession>A0A0E9U5F1</accession>
<dbReference type="EMBL" id="GBXM01047433">
    <property type="protein sequence ID" value="JAH61144.1"/>
    <property type="molecule type" value="Transcribed_RNA"/>
</dbReference>
<dbReference type="AlphaFoldDB" id="A0A0E9U5F1"/>
<evidence type="ECO:0000256" key="1">
    <source>
        <dbReference type="SAM" id="MobiDB-lite"/>
    </source>
</evidence>
<proteinExistence type="predicted"/>
<protein>
    <submittedName>
        <fullName evidence="2">Uncharacterized protein</fullName>
    </submittedName>
</protein>
<evidence type="ECO:0000313" key="2">
    <source>
        <dbReference type="EMBL" id="JAH61144.1"/>
    </source>
</evidence>
<name>A0A0E9U5F1_ANGAN</name>
<organism evidence="2">
    <name type="scientific">Anguilla anguilla</name>
    <name type="common">European freshwater eel</name>
    <name type="synonym">Muraena anguilla</name>
    <dbReference type="NCBI Taxonomy" id="7936"/>
    <lineage>
        <taxon>Eukaryota</taxon>
        <taxon>Metazoa</taxon>
        <taxon>Chordata</taxon>
        <taxon>Craniata</taxon>
        <taxon>Vertebrata</taxon>
        <taxon>Euteleostomi</taxon>
        <taxon>Actinopterygii</taxon>
        <taxon>Neopterygii</taxon>
        <taxon>Teleostei</taxon>
        <taxon>Anguilliformes</taxon>
        <taxon>Anguillidae</taxon>
        <taxon>Anguilla</taxon>
    </lineage>
</organism>
<feature type="region of interest" description="Disordered" evidence="1">
    <location>
        <begin position="1"/>
        <end position="22"/>
    </location>
</feature>
<reference evidence="2" key="2">
    <citation type="journal article" date="2015" name="Fish Shellfish Immunol.">
        <title>Early steps in the European eel (Anguilla anguilla)-Vibrio vulnificus interaction in the gills: Role of the RtxA13 toxin.</title>
        <authorList>
            <person name="Callol A."/>
            <person name="Pajuelo D."/>
            <person name="Ebbesson L."/>
            <person name="Teles M."/>
            <person name="MacKenzie S."/>
            <person name="Amaro C."/>
        </authorList>
    </citation>
    <scope>NUCLEOTIDE SEQUENCE</scope>
</reference>
<reference evidence="2" key="1">
    <citation type="submission" date="2014-11" db="EMBL/GenBank/DDBJ databases">
        <authorList>
            <person name="Amaro Gonzalez C."/>
        </authorList>
    </citation>
    <scope>NUCLEOTIDE SEQUENCE</scope>
</reference>